<dbReference type="OrthoDB" id="433681at2"/>
<dbReference type="Pfam" id="PF00534">
    <property type="entry name" value="Glycos_transf_1"/>
    <property type="match status" value="1"/>
</dbReference>
<dbReference type="RefSeq" id="WP_063960744.1">
    <property type="nucleotide sequence ID" value="NZ_CADILH010000005.1"/>
</dbReference>
<evidence type="ECO:0000256" key="2">
    <source>
        <dbReference type="ARBA" id="ARBA00022679"/>
    </source>
</evidence>
<dbReference type="GO" id="GO:0102710">
    <property type="term" value="F:D-inositol-3-phosphate glycosyltransferase activity"/>
    <property type="evidence" value="ECO:0007669"/>
    <property type="project" value="UniProtKB-EC"/>
</dbReference>
<keyword evidence="2 5" id="KW-0808">Transferase</keyword>
<evidence type="ECO:0000313" key="6">
    <source>
        <dbReference type="Proteomes" id="UP000494183"/>
    </source>
</evidence>
<dbReference type="PANTHER" id="PTHR12526:SF510">
    <property type="entry name" value="D-INOSITOL 3-PHOSPHATE GLYCOSYLTRANSFERASE"/>
    <property type="match status" value="1"/>
</dbReference>
<dbReference type="EMBL" id="CADILH010000005">
    <property type="protein sequence ID" value="CAB3933998.1"/>
    <property type="molecule type" value="Genomic_DNA"/>
</dbReference>
<sequence length="423" mass="46547">MNKIALISEHASPLAVAGSVDSGGQNVYVAHVARELARAGMQVDVFTRKDNAALQAEHAWMPGVRVIHVPAGPEVYLPKEKMLPYMDEFAAYLLRYFGRQAQGYDVIHANFFMSAMASLPASQRYGIPLAVTFHALGKVRRQYQQEADLFPDSRFDIEEDVIRRADRIIAECPQDRRDLIGLYGADARRIDIVPCGYDAAEMAPLDPVRARAALGWESERFTVLQLGRMVPRKGVDNVIRALGRLRQRHGVDARLCVVGGNTDDADEIATPEIGRLRRIAADEGVSASVEFTGRRHRDQLATYYSASDVFVTTPWYEPFGITPVEAMACGRPVVGSDTGGIRSTVVHGKTGFLVPPRDPDSLAARLAELAADPALRARMGEAGRLRARRLYTWKRVGQDLLSIYGHMAAAPALAQRDVTRVAA</sequence>
<evidence type="ECO:0000313" key="5">
    <source>
        <dbReference type="EMBL" id="CAB3933998.1"/>
    </source>
</evidence>
<dbReference type="Gene3D" id="3.40.50.2000">
    <property type="entry name" value="Glycogen Phosphorylase B"/>
    <property type="match status" value="2"/>
</dbReference>
<keyword evidence="6" id="KW-1185">Reference proteome</keyword>
<dbReference type="SUPFAM" id="SSF53756">
    <property type="entry name" value="UDP-Glycosyltransferase/glycogen phosphorylase"/>
    <property type="match status" value="1"/>
</dbReference>
<accession>A0A6S7F351</accession>
<organism evidence="5 6">
    <name type="scientific">Achromobacter insolitus</name>
    <dbReference type="NCBI Taxonomy" id="217204"/>
    <lineage>
        <taxon>Bacteria</taxon>
        <taxon>Pseudomonadati</taxon>
        <taxon>Pseudomonadota</taxon>
        <taxon>Betaproteobacteria</taxon>
        <taxon>Burkholderiales</taxon>
        <taxon>Alcaligenaceae</taxon>
        <taxon>Achromobacter</taxon>
    </lineage>
</organism>
<evidence type="ECO:0000259" key="4">
    <source>
        <dbReference type="Pfam" id="PF13439"/>
    </source>
</evidence>
<proteinExistence type="predicted"/>
<evidence type="ECO:0000259" key="3">
    <source>
        <dbReference type="Pfam" id="PF00534"/>
    </source>
</evidence>
<name>A0A6S7F351_9BURK</name>
<evidence type="ECO:0000256" key="1">
    <source>
        <dbReference type="ARBA" id="ARBA00022676"/>
    </source>
</evidence>
<dbReference type="AlphaFoldDB" id="A0A6S7F351"/>
<feature type="domain" description="Glycosyl transferase family 1" evidence="3">
    <location>
        <begin position="211"/>
        <end position="385"/>
    </location>
</feature>
<dbReference type="PANTHER" id="PTHR12526">
    <property type="entry name" value="GLYCOSYLTRANSFERASE"/>
    <property type="match status" value="1"/>
</dbReference>
<dbReference type="Proteomes" id="UP000494183">
    <property type="component" value="Unassembled WGS sequence"/>
</dbReference>
<protein>
    <submittedName>
        <fullName evidence="5">D-inositol 3-phosphate glycosyltransferase</fullName>
        <ecNumber evidence="5">2.4.1.250</ecNumber>
    </submittedName>
</protein>
<feature type="domain" description="Glycosyltransferase subfamily 4-like N-terminal" evidence="4">
    <location>
        <begin position="23"/>
        <end position="200"/>
    </location>
</feature>
<keyword evidence="1 5" id="KW-0328">Glycosyltransferase</keyword>
<dbReference type="Pfam" id="PF13439">
    <property type="entry name" value="Glyco_transf_4"/>
    <property type="match status" value="1"/>
</dbReference>
<gene>
    <name evidence="5" type="primary">mshA_4</name>
    <name evidence="5" type="ORF">LMG6000_03521</name>
</gene>
<dbReference type="EC" id="2.4.1.250" evidence="5"/>
<dbReference type="InterPro" id="IPR028098">
    <property type="entry name" value="Glyco_trans_4-like_N"/>
</dbReference>
<dbReference type="CDD" id="cd03800">
    <property type="entry name" value="GT4_sucrose_synthase"/>
    <property type="match status" value="1"/>
</dbReference>
<reference evidence="5 6" key="1">
    <citation type="submission" date="2020-04" db="EMBL/GenBank/DDBJ databases">
        <authorList>
            <person name="De Canck E."/>
        </authorList>
    </citation>
    <scope>NUCLEOTIDE SEQUENCE [LARGE SCALE GENOMIC DNA]</scope>
    <source>
        <strain evidence="5 6">LMG 6000</strain>
    </source>
</reference>
<dbReference type="InterPro" id="IPR001296">
    <property type="entry name" value="Glyco_trans_1"/>
</dbReference>